<dbReference type="SUPFAM" id="SSF55874">
    <property type="entry name" value="ATPase domain of HSP90 chaperone/DNA topoisomerase II/histidine kinase"/>
    <property type="match status" value="1"/>
</dbReference>
<evidence type="ECO:0000256" key="14">
    <source>
        <dbReference type="PROSITE-ProRule" id="PRU00110"/>
    </source>
</evidence>
<name>A0ABN4JKJ5_9BURK</name>
<evidence type="ECO:0000256" key="7">
    <source>
        <dbReference type="ARBA" id="ARBA00022679"/>
    </source>
</evidence>
<dbReference type="PANTHER" id="PTHR43047">
    <property type="entry name" value="TWO-COMPONENT HISTIDINE PROTEIN KINASE"/>
    <property type="match status" value="1"/>
</dbReference>
<dbReference type="SMART" id="SM00387">
    <property type="entry name" value="HATPase_c"/>
    <property type="match status" value="1"/>
</dbReference>
<gene>
    <name evidence="20" type="ORF">AT302_18620</name>
</gene>
<keyword evidence="9" id="KW-0418">Kinase</keyword>
<dbReference type="SUPFAM" id="SSF47384">
    <property type="entry name" value="Homodimeric domain of signal transducing histidine kinase"/>
    <property type="match status" value="1"/>
</dbReference>
<dbReference type="CDD" id="cd00082">
    <property type="entry name" value="HisKA"/>
    <property type="match status" value="1"/>
</dbReference>
<dbReference type="InterPro" id="IPR036641">
    <property type="entry name" value="HPT_dom_sf"/>
</dbReference>
<feature type="domain" description="Response regulatory" evidence="18">
    <location>
        <begin position="880"/>
        <end position="993"/>
    </location>
</feature>
<accession>A0ABN4JKJ5</accession>
<dbReference type="Proteomes" id="UP000060277">
    <property type="component" value="Chromosome"/>
</dbReference>
<dbReference type="CDD" id="cd00088">
    <property type="entry name" value="HPT"/>
    <property type="match status" value="1"/>
</dbReference>
<dbReference type="SMART" id="SM00448">
    <property type="entry name" value="REC"/>
    <property type="match status" value="1"/>
</dbReference>
<dbReference type="Gene3D" id="1.20.120.160">
    <property type="entry name" value="HPT domain"/>
    <property type="match status" value="1"/>
</dbReference>
<evidence type="ECO:0000256" key="13">
    <source>
        <dbReference type="ARBA" id="ARBA00023136"/>
    </source>
</evidence>
<evidence type="ECO:0000256" key="15">
    <source>
        <dbReference type="PROSITE-ProRule" id="PRU00169"/>
    </source>
</evidence>
<dbReference type="InterPro" id="IPR004358">
    <property type="entry name" value="Sig_transdc_His_kin-like_C"/>
</dbReference>
<protein>
    <recommendedName>
        <fullName evidence="3">histidine kinase</fullName>
        <ecNumber evidence="3">2.7.13.3</ecNumber>
    </recommendedName>
</protein>
<feature type="modified residue" description="4-aspartylphosphate" evidence="15">
    <location>
        <position position="929"/>
    </location>
</feature>
<dbReference type="PANTHER" id="PTHR43047:SF72">
    <property type="entry name" value="OSMOSENSING HISTIDINE PROTEIN KINASE SLN1"/>
    <property type="match status" value="1"/>
</dbReference>
<evidence type="ECO:0000313" key="21">
    <source>
        <dbReference type="Proteomes" id="UP000060277"/>
    </source>
</evidence>
<evidence type="ECO:0000256" key="10">
    <source>
        <dbReference type="ARBA" id="ARBA00022840"/>
    </source>
</evidence>
<evidence type="ECO:0000259" key="17">
    <source>
        <dbReference type="PROSITE" id="PS50109"/>
    </source>
</evidence>
<feature type="domain" description="Histidine kinase" evidence="17">
    <location>
        <begin position="517"/>
        <end position="737"/>
    </location>
</feature>
<dbReference type="EMBL" id="CP013480">
    <property type="protein sequence ID" value="ALS61489.1"/>
    <property type="molecule type" value="Genomic_DNA"/>
</dbReference>
<proteinExistence type="predicted"/>
<evidence type="ECO:0000259" key="18">
    <source>
        <dbReference type="PROSITE" id="PS50110"/>
    </source>
</evidence>
<dbReference type="Gene3D" id="1.10.287.130">
    <property type="match status" value="1"/>
</dbReference>
<dbReference type="InterPro" id="IPR036890">
    <property type="entry name" value="HATPase_C_sf"/>
</dbReference>
<dbReference type="InterPro" id="IPR003661">
    <property type="entry name" value="HisK_dim/P_dom"/>
</dbReference>
<dbReference type="SMART" id="SM00388">
    <property type="entry name" value="HisKA"/>
    <property type="match status" value="1"/>
</dbReference>
<reference evidence="21" key="1">
    <citation type="submission" date="2015-12" db="EMBL/GenBank/DDBJ databases">
        <title>Complete genome sequence of Pandoraea norimbergensis DSM 11628.</title>
        <authorList>
            <person name="Ee R."/>
            <person name="Lim Y.-L."/>
            <person name="Yong D."/>
            <person name="Yin W.-F."/>
            <person name="Chan K.-G."/>
        </authorList>
    </citation>
    <scope>NUCLEOTIDE SEQUENCE [LARGE SCALE GENOMIC DNA]</scope>
    <source>
        <strain evidence="21">DSM 11628</strain>
    </source>
</reference>
<evidence type="ECO:0000256" key="3">
    <source>
        <dbReference type="ARBA" id="ARBA00012438"/>
    </source>
</evidence>
<feature type="transmembrane region" description="Helical" evidence="16">
    <location>
        <begin position="21"/>
        <end position="45"/>
    </location>
</feature>
<evidence type="ECO:0000259" key="19">
    <source>
        <dbReference type="PROSITE" id="PS50894"/>
    </source>
</evidence>
<dbReference type="PRINTS" id="PR00344">
    <property type="entry name" value="BCTRLSENSOR"/>
</dbReference>
<evidence type="ECO:0000256" key="12">
    <source>
        <dbReference type="ARBA" id="ARBA00023012"/>
    </source>
</evidence>
<dbReference type="Gene3D" id="3.40.50.2300">
    <property type="match status" value="1"/>
</dbReference>
<dbReference type="EC" id="2.7.13.3" evidence="3"/>
<dbReference type="InterPro" id="IPR008207">
    <property type="entry name" value="Sig_transdc_His_kin_Hpt_dom"/>
</dbReference>
<evidence type="ECO:0000256" key="6">
    <source>
        <dbReference type="ARBA" id="ARBA00022553"/>
    </source>
</evidence>
<keyword evidence="5" id="KW-0997">Cell inner membrane</keyword>
<dbReference type="Pfam" id="PF02518">
    <property type="entry name" value="HATPase_c"/>
    <property type="match status" value="1"/>
</dbReference>
<dbReference type="CDD" id="cd17546">
    <property type="entry name" value="REC_hyHK_CKI1_RcsC-like"/>
    <property type="match status" value="1"/>
</dbReference>
<keyword evidence="21" id="KW-1185">Reference proteome</keyword>
<keyword evidence="6 15" id="KW-0597">Phosphoprotein</keyword>
<comment type="subcellular location">
    <subcellularLocation>
        <location evidence="2">Cell inner membrane</location>
        <topology evidence="2">Multi-pass membrane protein</topology>
    </subcellularLocation>
</comment>
<keyword evidence="4" id="KW-1003">Cell membrane</keyword>
<feature type="modified residue" description="Phosphohistidine" evidence="14">
    <location>
        <position position="1072"/>
    </location>
</feature>
<evidence type="ECO:0000256" key="2">
    <source>
        <dbReference type="ARBA" id="ARBA00004429"/>
    </source>
</evidence>
<keyword evidence="8 16" id="KW-0812">Transmembrane</keyword>
<dbReference type="InterPro" id="IPR005467">
    <property type="entry name" value="His_kinase_dom"/>
</dbReference>
<dbReference type="PROSITE" id="PS50894">
    <property type="entry name" value="HPT"/>
    <property type="match status" value="1"/>
</dbReference>
<dbReference type="RefSeq" id="WP_058378400.1">
    <property type="nucleotide sequence ID" value="NZ_CP013480.3"/>
</dbReference>
<evidence type="ECO:0000256" key="16">
    <source>
        <dbReference type="SAM" id="Phobius"/>
    </source>
</evidence>
<dbReference type="PROSITE" id="PS50110">
    <property type="entry name" value="RESPONSE_REGULATORY"/>
    <property type="match status" value="1"/>
</dbReference>
<keyword evidence="10" id="KW-0067">ATP-binding</keyword>
<dbReference type="Pfam" id="PF00072">
    <property type="entry name" value="Response_reg"/>
    <property type="match status" value="1"/>
</dbReference>
<evidence type="ECO:0000256" key="8">
    <source>
        <dbReference type="ARBA" id="ARBA00022692"/>
    </source>
</evidence>
<organism evidence="20 21">
    <name type="scientific">Pandoraea norimbergensis</name>
    <dbReference type="NCBI Taxonomy" id="93219"/>
    <lineage>
        <taxon>Bacteria</taxon>
        <taxon>Pseudomonadati</taxon>
        <taxon>Pseudomonadota</taxon>
        <taxon>Betaproteobacteria</taxon>
        <taxon>Burkholderiales</taxon>
        <taxon>Burkholderiaceae</taxon>
        <taxon>Pandoraea</taxon>
    </lineage>
</organism>
<evidence type="ECO:0000256" key="4">
    <source>
        <dbReference type="ARBA" id="ARBA00022475"/>
    </source>
</evidence>
<keyword evidence="11 16" id="KW-1133">Transmembrane helix</keyword>
<dbReference type="Gene3D" id="3.30.565.10">
    <property type="entry name" value="Histidine kinase-like ATPase, C-terminal domain"/>
    <property type="match status" value="1"/>
</dbReference>
<dbReference type="InterPro" id="IPR036097">
    <property type="entry name" value="HisK_dim/P_sf"/>
</dbReference>
<evidence type="ECO:0000256" key="9">
    <source>
        <dbReference type="ARBA" id="ARBA00022777"/>
    </source>
</evidence>
<dbReference type="SUPFAM" id="SSF47226">
    <property type="entry name" value="Histidine-containing phosphotransfer domain, HPT domain"/>
    <property type="match status" value="1"/>
</dbReference>
<evidence type="ECO:0000256" key="1">
    <source>
        <dbReference type="ARBA" id="ARBA00000085"/>
    </source>
</evidence>
<sequence>MPIQTMTRDIAVAGRLLRIGGVLALLFGLSVWAAAISYAVFGALWQGGQKTESFFAAVSREIRDLEVFNEQARSMSRTVQASSAPAGGTTRLLADRVLQPLNALKPGTAARIGGVAWDGDFEIVKLAEISPERAQMLSRLTARLMVLDADFWSPFDSQDETFLISPDGAFAAYRPSLGRESFGAADLERDTKTMLAEMNKVERYQARALGQEDGPFWTYNYEHPVTHVKTVSSFVPIRDLEGHVVLYVGTSMSPELIVPPRMRNLDQTRETLQLVSVEGIIVASAGTPLPTPRHMRTLATLPLFGGSQMTLRTDGQRIVFERHLPFNPWFVRYAVAPAELLFGNATLLIVATLLLLLYTAGVCTAMRYIRKRVIEPARKRTTALLERDAFTQTLIETAPVGMAIIDPFEPAVVMSNPAYAGTVDLLRQLGDGELTRMYRQLHSGVVSRPVRRLLSVSDDAGERHYAVSFVDTVFREQSVLIGTLSDVTEQRRFELEQRKARLAAENANKAKDVFLTTVSHEMRTPLYGTLASLELLSAQKLGDEHRYYVDVMESSTRNLLDLINDLLDYSRMQVGRFELNSRDFSLLKELEAVGLSFTGRARLQGLTLDWMIDPQLARAVHTDALRLGQVITNLVGNAIKFTSQGHVAFSAEVTRADAQGCDVAFSVSDSGAGIAASDLPDLFRPFGKSTNEPGMQHGTGLGLAISFQFVAMLGGTLQVDSVEGRGTTMHFTLHLPWAPNTEAPVVAETGTTFAYVSGLARRHAYLEALIRFAGHTPARYDDAVAWSTGDGRARDAGLLMFADEWPVRGMAGAEVYLLRPTPHDSPANKASAWPRDVALLHQAGLWEALGISPEPGLAASADLPRSTSAQPGARPLAGWYVLVSDDHPISGMLLSRQLEGLGAMVDCYNDPREALDAFDSESHMLVITDANMPHISGHALATEIKARAPQVPVIVATADVTLRIDRDPKSPFDAVVYKPVDSGSLLRVIDLVRARYPSLRGEIEPLPAIVDSSVLTTAQTPIEVVPAAFPKDSGVPLMDMLDAFVRISDQDIEDCRKALANLSRDALRHSAHRLRGGFMSFGLASLAAHAAQLEHLAPQASAGQIGASFEVLETAWNDWLRAQGHAIVDDAG</sequence>
<dbReference type="InterPro" id="IPR003594">
    <property type="entry name" value="HATPase_dom"/>
</dbReference>
<dbReference type="SUPFAM" id="SSF52172">
    <property type="entry name" value="CheY-like"/>
    <property type="match status" value="1"/>
</dbReference>
<dbReference type="PROSITE" id="PS50109">
    <property type="entry name" value="HIS_KIN"/>
    <property type="match status" value="1"/>
</dbReference>
<dbReference type="Pfam" id="PF00512">
    <property type="entry name" value="HisKA"/>
    <property type="match status" value="1"/>
</dbReference>
<keyword evidence="12" id="KW-0902">Two-component regulatory system</keyword>
<evidence type="ECO:0000256" key="11">
    <source>
        <dbReference type="ARBA" id="ARBA00022989"/>
    </source>
</evidence>
<keyword evidence="7" id="KW-0808">Transferase</keyword>
<keyword evidence="13 16" id="KW-0472">Membrane</keyword>
<dbReference type="InterPro" id="IPR001789">
    <property type="entry name" value="Sig_transdc_resp-reg_receiver"/>
</dbReference>
<feature type="transmembrane region" description="Helical" evidence="16">
    <location>
        <begin position="347"/>
        <end position="369"/>
    </location>
</feature>
<evidence type="ECO:0000256" key="5">
    <source>
        <dbReference type="ARBA" id="ARBA00022519"/>
    </source>
</evidence>
<keyword evidence="10" id="KW-0547">Nucleotide-binding</keyword>
<evidence type="ECO:0000313" key="20">
    <source>
        <dbReference type="EMBL" id="ALS61489.1"/>
    </source>
</evidence>
<dbReference type="Pfam" id="PF01627">
    <property type="entry name" value="Hpt"/>
    <property type="match status" value="1"/>
</dbReference>
<dbReference type="CDD" id="cd16922">
    <property type="entry name" value="HATPase_EvgS-ArcB-TorS-like"/>
    <property type="match status" value="1"/>
</dbReference>
<dbReference type="InterPro" id="IPR011006">
    <property type="entry name" value="CheY-like_superfamily"/>
</dbReference>
<comment type="catalytic activity">
    <reaction evidence="1">
        <text>ATP + protein L-histidine = ADP + protein N-phospho-L-histidine.</text>
        <dbReference type="EC" id="2.7.13.3"/>
    </reaction>
</comment>
<feature type="domain" description="HPt" evidence="19">
    <location>
        <begin position="1033"/>
        <end position="1132"/>
    </location>
</feature>